<evidence type="ECO:0000313" key="2">
    <source>
        <dbReference type="Proteomes" id="UP001205486"/>
    </source>
</evidence>
<keyword evidence="1" id="KW-0067">ATP-binding</keyword>
<keyword evidence="1" id="KW-0547">Nucleotide-binding</keyword>
<name>A0ACC6ADP6_NITWI</name>
<evidence type="ECO:0000313" key="1">
    <source>
        <dbReference type="EMBL" id="MCP1997632.1"/>
    </source>
</evidence>
<gene>
    <name evidence="1" type="ORF">J2S34_000054</name>
</gene>
<protein>
    <submittedName>
        <fullName evidence="1">Iron complex transport system ATP-binding protein</fullName>
    </submittedName>
</protein>
<proteinExistence type="predicted"/>
<sequence>MRPIVETHSATMRINGATLVDGVDLSVGSGEMVAIVGPNGAGKSTLLRLLSGDLQPTQGRIELKQADLRSYSASQLATHRATLSQHINVTFPFTVEEIVRMGAGDMGIVAAHPLVESAMDEVAIRPLRSRQLPTLSGGEQQRTHFARVLVQLACGEARHGPGLLLLDEPTSSLDLRHQIELVEIAGRRARNGTAVIAILHDLNLAVRFASRIIVIHRGAVVADGPPAQTITDGLIRKVFEVCADIQYHGDGSPVLLPQAMKSIGSGNVL</sequence>
<comment type="caution">
    <text evidence="1">The sequence shown here is derived from an EMBL/GenBank/DDBJ whole genome shotgun (WGS) entry which is preliminary data.</text>
</comment>
<dbReference type="EMBL" id="JALJZS010000001">
    <property type="protein sequence ID" value="MCP1997632.1"/>
    <property type="molecule type" value="Genomic_DNA"/>
</dbReference>
<keyword evidence="2" id="KW-1185">Reference proteome</keyword>
<accession>A0ACC6ADP6</accession>
<organism evidence="1 2">
    <name type="scientific">Nitrobacter winogradskyi</name>
    <name type="common">Nitrobacter agilis</name>
    <dbReference type="NCBI Taxonomy" id="913"/>
    <lineage>
        <taxon>Bacteria</taxon>
        <taxon>Pseudomonadati</taxon>
        <taxon>Pseudomonadota</taxon>
        <taxon>Alphaproteobacteria</taxon>
        <taxon>Hyphomicrobiales</taxon>
        <taxon>Nitrobacteraceae</taxon>
        <taxon>Nitrobacter</taxon>
    </lineage>
</organism>
<reference evidence="1" key="1">
    <citation type="submission" date="2022-03" db="EMBL/GenBank/DDBJ databases">
        <title>Interactions between chemoautotrophic and heterotrophic bacteria.</title>
        <authorList>
            <person name="Santoro A."/>
        </authorList>
    </citation>
    <scope>NUCLEOTIDE SEQUENCE</scope>
    <source>
        <strain evidence="1">Nb-106</strain>
    </source>
</reference>
<dbReference type="Proteomes" id="UP001205486">
    <property type="component" value="Unassembled WGS sequence"/>
</dbReference>